<dbReference type="Pfam" id="PF02911">
    <property type="entry name" value="Formyl_trans_C"/>
    <property type="match status" value="1"/>
</dbReference>
<dbReference type="InterPro" id="IPR036477">
    <property type="entry name" value="Formyl_transf_N_sf"/>
</dbReference>
<sequence length="239" mass="26027">DGGKIIEQLKGVKIGPRETAYTLMKKLAPLAANLLVKAVDKIATGTAQYRPQKGSTKPSAWLKDLEPREYVNWNAYPETVARQIRAFNFWPHIFAKTTIDDNEIIALTAAPCAGKFMGRIGEIIKIKFDVPLEDIPGKECRVKTRKGAVDVWLGTTNKKVLSKIKEGAVLGCSGSNVSSTTPRNTWPEGPTKKERQAPIPASRSRGLIILAVAAIVMGLGLVLAVVAHFYPEALQALKL</sequence>
<dbReference type="GO" id="GO:0003824">
    <property type="term" value="F:catalytic activity"/>
    <property type="evidence" value="ECO:0007669"/>
    <property type="project" value="InterPro"/>
</dbReference>
<name>X1QEB1_9ZZZZ</name>
<dbReference type="InterPro" id="IPR011034">
    <property type="entry name" value="Formyl_transferase-like_C_sf"/>
</dbReference>
<keyword evidence="2" id="KW-0472">Membrane</keyword>
<dbReference type="SUPFAM" id="SSF50486">
    <property type="entry name" value="FMT C-terminal domain-like"/>
    <property type="match status" value="1"/>
</dbReference>
<gene>
    <name evidence="4" type="ORF">S06H3_54734</name>
</gene>
<feature type="region of interest" description="Disordered" evidence="1">
    <location>
        <begin position="174"/>
        <end position="199"/>
    </location>
</feature>
<evidence type="ECO:0000256" key="2">
    <source>
        <dbReference type="SAM" id="Phobius"/>
    </source>
</evidence>
<evidence type="ECO:0000313" key="4">
    <source>
        <dbReference type="EMBL" id="GAI53151.1"/>
    </source>
</evidence>
<dbReference type="EMBL" id="BARV01035041">
    <property type="protein sequence ID" value="GAI53151.1"/>
    <property type="molecule type" value="Genomic_DNA"/>
</dbReference>
<feature type="non-terminal residue" evidence="4">
    <location>
        <position position="1"/>
    </location>
</feature>
<keyword evidence="2" id="KW-1133">Transmembrane helix</keyword>
<dbReference type="Gene3D" id="3.40.50.12230">
    <property type="match status" value="1"/>
</dbReference>
<dbReference type="InterPro" id="IPR005793">
    <property type="entry name" value="Formyl_trans_C"/>
</dbReference>
<feature type="domain" description="Formyl transferase C-terminal" evidence="3">
    <location>
        <begin position="70"/>
        <end position="127"/>
    </location>
</feature>
<organism evidence="4">
    <name type="scientific">marine sediment metagenome</name>
    <dbReference type="NCBI Taxonomy" id="412755"/>
    <lineage>
        <taxon>unclassified sequences</taxon>
        <taxon>metagenomes</taxon>
        <taxon>ecological metagenomes</taxon>
    </lineage>
</organism>
<feature type="transmembrane region" description="Helical" evidence="2">
    <location>
        <begin position="207"/>
        <end position="230"/>
    </location>
</feature>
<keyword evidence="2" id="KW-0812">Transmembrane</keyword>
<comment type="caution">
    <text evidence="4">The sequence shown here is derived from an EMBL/GenBank/DDBJ whole genome shotgun (WGS) entry which is preliminary data.</text>
</comment>
<dbReference type="AlphaFoldDB" id="X1QEB1"/>
<dbReference type="SUPFAM" id="SSF53328">
    <property type="entry name" value="Formyltransferase"/>
    <property type="match status" value="1"/>
</dbReference>
<accession>X1QEB1</accession>
<reference evidence="4" key="1">
    <citation type="journal article" date="2014" name="Front. Microbiol.">
        <title>High frequency of phylogenetically diverse reductive dehalogenase-homologous genes in deep subseafloor sedimentary metagenomes.</title>
        <authorList>
            <person name="Kawai M."/>
            <person name="Futagami T."/>
            <person name="Toyoda A."/>
            <person name="Takaki Y."/>
            <person name="Nishi S."/>
            <person name="Hori S."/>
            <person name="Arai W."/>
            <person name="Tsubouchi T."/>
            <person name="Morono Y."/>
            <person name="Uchiyama I."/>
            <person name="Ito T."/>
            <person name="Fujiyama A."/>
            <person name="Inagaki F."/>
            <person name="Takami H."/>
        </authorList>
    </citation>
    <scope>NUCLEOTIDE SEQUENCE</scope>
    <source>
        <strain evidence="4">Expedition CK06-06</strain>
    </source>
</reference>
<feature type="non-terminal residue" evidence="4">
    <location>
        <position position="239"/>
    </location>
</feature>
<protein>
    <recommendedName>
        <fullName evidence="3">Formyl transferase C-terminal domain-containing protein</fullName>
    </recommendedName>
</protein>
<proteinExistence type="predicted"/>
<evidence type="ECO:0000256" key="1">
    <source>
        <dbReference type="SAM" id="MobiDB-lite"/>
    </source>
</evidence>
<evidence type="ECO:0000259" key="3">
    <source>
        <dbReference type="Pfam" id="PF02911"/>
    </source>
</evidence>
<feature type="compositionally biased region" description="Polar residues" evidence="1">
    <location>
        <begin position="174"/>
        <end position="184"/>
    </location>
</feature>